<evidence type="ECO:0000313" key="11">
    <source>
        <dbReference type="EMBL" id="AGA65358.1"/>
    </source>
</evidence>
<evidence type="ECO:0000313" key="12">
    <source>
        <dbReference type="Proteomes" id="UP000010799"/>
    </source>
</evidence>
<dbReference type="eggNOG" id="COG0285">
    <property type="taxonomic scope" value="Bacteria"/>
</dbReference>
<dbReference type="HOGENOM" id="CLU_015869_1_1_5"/>
<dbReference type="GO" id="GO:0046654">
    <property type="term" value="P:tetrahydrofolate biosynthetic process"/>
    <property type="evidence" value="ECO:0007669"/>
    <property type="project" value="UniProtKB-UniPathway"/>
</dbReference>
<proteinExistence type="inferred from homology"/>
<gene>
    <name evidence="11" type="ordered locus">B488_13660</name>
</gene>
<comment type="similarity">
    <text evidence="2 10">Belongs to the folylpolyglutamate synthase family.</text>
</comment>
<evidence type="ECO:0000256" key="3">
    <source>
        <dbReference type="ARBA" id="ARBA00013025"/>
    </source>
</evidence>
<dbReference type="Gene3D" id="3.90.190.20">
    <property type="entry name" value="Mur ligase, C-terminal domain"/>
    <property type="match status" value="1"/>
</dbReference>
<dbReference type="STRING" id="1215343.B488_13660"/>
<dbReference type="PANTHER" id="PTHR11136:SF0">
    <property type="entry name" value="DIHYDROFOLATE SYNTHETASE-RELATED"/>
    <property type="match status" value="1"/>
</dbReference>
<dbReference type="RefSeq" id="WP_015273783.1">
    <property type="nucleotide sequence ID" value="NC_019907.1"/>
</dbReference>
<sequence>MINKKLATLEIEKLITLQRKTLSIRSLDRIVSLLDRLGRPQDRLPPVIHIAGTNGKGSTAAFCRSLCEAIGLSVHVHTSPHLIEWHERFRLGVKGGAGRFVDDDVLLDVLHHVERVNNGDPITFFEISVAIAFILFSEYPADISIIEVGLGGRIDATNVIENPAVSIITSISLDHEFYLGNNVSLIAKEKAGIIKNGFPVVIGHQPYDEAREVLIAAAEVQKSPYSVYGKDFSVFEKNGRLIYMDQVSKIDLPIPSLLGYHQYFNASTAIRALQIAGLTLKNNDIEKAFLSVEWFGRLQKVSQGSLLQKVQDGSEIWIDGGHNPDAGVVISKFISQLSRLQYRPLYLIIGMKNDKNHLDYFKQFSQLPLHVFTISLPLEDSFVNYDNNQKSADPVMLAQKAREAGLEASPASSVYEALSNIKRMNSSSIAPRILIGGSLYLVGNVLSESGILPK</sequence>
<dbReference type="InterPro" id="IPR036615">
    <property type="entry name" value="Mur_ligase_C_dom_sf"/>
</dbReference>
<dbReference type="EC" id="6.3.2.17" evidence="3"/>
<evidence type="ECO:0000256" key="6">
    <source>
        <dbReference type="ARBA" id="ARBA00022741"/>
    </source>
</evidence>
<dbReference type="FunFam" id="3.40.1190.10:FF:000011">
    <property type="entry name" value="Folylpolyglutamate synthase/dihydrofolate synthase"/>
    <property type="match status" value="1"/>
</dbReference>
<evidence type="ECO:0000256" key="9">
    <source>
        <dbReference type="ARBA" id="ARBA00047493"/>
    </source>
</evidence>
<dbReference type="AlphaFoldDB" id="L0EXG9"/>
<dbReference type="PANTHER" id="PTHR11136">
    <property type="entry name" value="FOLYLPOLYGLUTAMATE SYNTHASE-RELATED"/>
    <property type="match status" value="1"/>
</dbReference>
<dbReference type="InterPro" id="IPR036565">
    <property type="entry name" value="Mur-like_cat_sf"/>
</dbReference>
<evidence type="ECO:0000256" key="1">
    <source>
        <dbReference type="ARBA" id="ARBA00001946"/>
    </source>
</evidence>
<dbReference type="EMBL" id="CP003789">
    <property type="protein sequence ID" value="AGA65358.1"/>
    <property type="molecule type" value="Genomic_DNA"/>
</dbReference>
<keyword evidence="7 10" id="KW-0067">ATP-binding</keyword>
<evidence type="ECO:0000256" key="5">
    <source>
        <dbReference type="ARBA" id="ARBA00022723"/>
    </source>
</evidence>
<keyword evidence="5" id="KW-0479">Metal-binding</keyword>
<keyword evidence="8" id="KW-0460">Magnesium</keyword>
<dbReference type="PIRSF" id="PIRSF001563">
    <property type="entry name" value="Folylpolyglu_synth"/>
    <property type="match status" value="1"/>
</dbReference>
<evidence type="ECO:0000256" key="10">
    <source>
        <dbReference type="PIRNR" id="PIRNR001563"/>
    </source>
</evidence>
<dbReference type="NCBIfam" id="TIGR01499">
    <property type="entry name" value="folC"/>
    <property type="match status" value="1"/>
</dbReference>
<dbReference type="GO" id="GO:0005524">
    <property type="term" value="F:ATP binding"/>
    <property type="evidence" value="ECO:0007669"/>
    <property type="project" value="UniProtKB-KW"/>
</dbReference>
<dbReference type="InterPro" id="IPR001645">
    <property type="entry name" value="Folylpolyglutamate_synth"/>
</dbReference>
<dbReference type="SUPFAM" id="SSF53244">
    <property type="entry name" value="MurD-like peptide ligases, peptide-binding domain"/>
    <property type="match status" value="1"/>
</dbReference>
<protein>
    <recommendedName>
        <fullName evidence="3">tetrahydrofolate synthase</fullName>
        <ecNumber evidence="3">6.3.2.17</ecNumber>
    </recommendedName>
</protein>
<dbReference type="UniPathway" id="UPA00077">
    <property type="reaction ID" value="UER00157"/>
</dbReference>
<keyword evidence="6 10" id="KW-0547">Nucleotide-binding</keyword>
<dbReference type="GO" id="GO:0008841">
    <property type="term" value="F:dihydrofolate synthase activity"/>
    <property type="evidence" value="ECO:0007669"/>
    <property type="project" value="TreeGrafter"/>
</dbReference>
<evidence type="ECO:0000256" key="2">
    <source>
        <dbReference type="ARBA" id="ARBA00008276"/>
    </source>
</evidence>
<dbReference type="Proteomes" id="UP000010799">
    <property type="component" value="Chromosome"/>
</dbReference>
<accession>L0EXG9</accession>
<dbReference type="Gene3D" id="3.40.1190.10">
    <property type="entry name" value="Mur-like, catalytic domain"/>
    <property type="match status" value="1"/>
</dbReference>
<name>L0EXG9_LIBCB</name>
<dbReference type="GO" id="GO:0046872">
    <property type="term" value="F:metal ion binding"/>
    <property type="evidence" value="ECO:0007669"/>
    <property type="project" value="UniProtKB-KW"/>
</dbReference>
<dbReference type="SUPFAM" id="SSF53623">
    <property type="entry name" value="MurD-like peptide ligases, catalytic domain"/>
    <property type="match status" value="1"/>
</dbReference>
<keyword evidence="4 10" id="KW-0436">Ligase</keyword>
<evidence type="ECO:0000256" key="7">
    <source>
        <dbReference type="ARBA" id="ARBA00022840"/>
    </source>
</evidence>
<evidence type="ECO:0000256" key="8">
    <source>
        <dbReference type="ARBA" id="ARBA00022842"/>
    </source>
</evidence>
<dbReference type="GO" id="GO:0004326">
    <property type="term" value="F:tetrahydrofolylpolyglutamate synthase activity"/>
    <property type="evidence" value="ECO:0007669"/>
    <property type="project" value="UniProtKB-EC"/>
</dbReference>
<dbReference type="InterPro" id="IPR018109">
    <property type="entry name" value="Folylpolyglutamate_synth_CS"/>
</dbReference>
<dbReference type="KEGG" id="lcc:B488_13660"/>
<evidence type="ECO:0000256" key="4">
    <source>
        <dbReference type="ARBA" id="ARBA00022598"/>
    </source>
</evidence>
<dbReference type="PATRIC" id="fig|1215343.11.peg.1410"/>
<reference evidence="11 12" key="1">
    <citation type="journal article" date="2012" name="Stand. Genomic Sci.">
        <title>Complete genome sequence of Liberibacter crescens BT-1.</title>
        <authorList>
            <person name="Leonard M.T."/>
            <person name="Fagen J.R."/>
            <person name="Davis-Richardson A.G."/>
            <person name="Davis M.J."/>
            <person name="Triplett E.W."/>
        </authorList>
    </citation>
    <scope>NUCLEOTIDE SEQUENCE [LARGE SCALE GENOMIC DNA]</scope>
    <source>
        <strain evidence="11 12">BT-1</strain>
    </source>
</reference>
<comment type="cofactor">
    <cofactor evidence="1">
        <name>Mg(2+)</name>
        <dbReference type="ChEBI" id="CHEBI:18420"/>
    </cofactor>
</comment>
<organism evidence="11 12">
    <name type="scientific">Liberibacter crescens (strain BT-1)</name>
    <dbReference type="NCBI Taxonomy" id="1215343"/>
    <lineage>
        <taxon>Bacteria</taxon>
        <taxon>Pseudomonadati</taxon>
        <taxon>Pseudomonadota</taxon>
        <taxon>Alphaproteobacteria</taxon>
        <taxon>Hyphomicrobiales</taxon>
        <taxon>Rhizobiaceae</taxon>
        <taxon>Liberibacter</taxon>
    </lineage>
</organism>
<keyword evidence="12" id="KW-1185">Reference proteome</keyword>
<dbReference type="PROSITE" id="PS01012">
    <property type="entry name" value="FOLYLPOLYGLU_SYNT_2"/>
    <property type="match status" value="1"/>
</dbReference>
<dbReference type="GO" id="GO:0005737">
    <property type="term" value="C:cytoplasm"/>
    <property type="evidence" value="ECO:0007669"/>
    <property type="project" value="TreeGrafter"/>
</dbReference>
<comment type="catalytic activity">
    <reaction evidence="9">
        <text>(6S)-5,6,7,8-tetrahydrofolyl-(gamma-L-Glu)(n) + L-glutamate + ATP = (6S)-5,6,7,8-tetrahydrofolyl-(gamma-L-Glu)(n+1) + ADP + phosphate + H(+)</text>
        <dbReference type="Rhea" id="RHEA:10580"/>
        <dbReference type="Rhea" id="RHEA-COMP:14738"/>
        <dbReference type="Rhea" id="RHEA-COMP:14740"/>
        <dbReference type="ChEBI" id="CHEBI:15378"/>
        <dbReference type="ChEBI" id="CHEBI:29985"/>
        <dbReference type="ChEBI" id="CHEBI:30616"/>
        <dbReference type="ChEBI" id="CHEBI:43474"/>
        <dbReference type="ChEBI" id="CHEBI:141005"/>
        <dbReference type="ChEBI" id="CHEBI:456216"/>
        <dbReference type="EC" id="6.3.2.17"/>
    </reaction>
</comment>